<evidence type="ECO:0000259" key="8">
    <source>
        <dbReference type="PROSITE" id="PS51669"/>
    </source>
</evidence>
<evidence type="ECO:0000256" key="6">
    <source>
        <dbReference type="ARBA" id="ARBA00023004"/>
    </source>
</evidence>
<proteinExistence type="predicted"/>
<keyword evidence="4" id="KW-0732">Signal</keyword>
<dbReference type="PROSITE" id="PS51669">
    <property type="entry name" value="4FE4S_MOW_BIS_MGD"/>
    <property type="match status" value="1"/>
</dbReference>
<dbReference type="InterPro" id="IPR006963">
    <property type="entry name" value="Mopterin_OxRdtase_4Fe-4S_dom"/>
</dbReference>
<accession>A0A382WF81</accession>
<dbReference type="Gene3D" id="3.40.50.740">
    <property type="match status" value="1"/>
</dbReference>
<evidence type="ECO:0000256" key="1">
    <source>
        <dbReference type="ARBA" id="ARBA00022485"/>
    </source>
</evidence>
<feature type="non-terminal residue" evidence="9">
    <location>
        <position position="1"/>
    </location>
</feature>
<evidence type="ECO:0000256" key="5">
    <source>
        <dbReference type="ARBA" id="ARBA00023002"/>
    </source>
</evidence>
<keyword evidence="1" id="KW-0004">4Fe-4S</keyword>
<dbReference type="GO" id="GO:0016491">
    <property type="term" value="F:oxidoreductase activity"/>
    <property type="evidence" value="ECO:0007669"/>
    <property type="project" value="UniProtKB-KW"/>
</dbReference>
<protein>
    <recommendedName>
        <fullName evidence="8">4Fe-4S Mo/W bis-MGD-type domain-containing protein</fullName>
    </recommendedName>
</protein>
<reference evidence="9" key="1">
    <citation type="submission" date="2018-05" db="EMBL/GenBank/DDBJ databases">
        <authorList>
            <person name="Lanie J.A."/>
            <person name="Ng W.-L."/>
            <person name="Kazmierczak K.M."/>
            <person name="Andrzejewski T.M."/>
            <person name="Davidsen T.M."/>
            <person name="Wayne K.J."/>
            <person name="Tettelin H."/>
            <person name="Glass J.I."/>
            <person name="Rusch D."/>
            <person name="Podicherti R."/>
            <person name="Tsui H.-C.T."/>
            <person name="Winkler M.E."/>
        </authorList>
    </citation>
    <scope>NUCLEOTIDE SEQUENCE</scope>
</reference>
<sequence>WFATADAHSRVGNSVVVRTVDGRAKKVEGNPGFPINHGKSDARAQAAVQSLYHPDRIKQPMIPVGQRGEGRYEVIDWEQALTLLVNKLGAANSFDLITSRLTGTEAEIASSFTSLLGGRHRVHEAMEDTNFREAIKKIFGVTTTPHFDIGNAGIVLSFGADFLGTWGSPVMYSQAYHKMRSGKRGRLTQIEPRMSLSGASADRWVHVKPGQEGALALSIAQVIIAEQLVDSAVWAEAVEAIGGVQALTNYAPDAVTQITGVPTGQIQEIAREFVELQP</sequence>
<name>A0A382WF81_9ZZZZ</name>
<keyword evidence="2" id="KW-0500">Molybdenum</keyword>
<dbReference type="GO" id="GO:0051539">
    <property type="term" value="F:4 iron, 4 sulfur cluster binding"/>
    <property type="evidence" value="ECO:0007669"/>
    <property type="project" value="UniProtKB-KW"/>
</dbReference>
<evidence type="ECO:0000313" key="9">
    <source>
        <dbReference type="EMBL" id="SVD57240.1"/>
    </source>
</evidence>
<feature type="non-terminal residue" evidence="9">
    <location>
        <position position="278"/>
    </location>
</feature>
<evidence type="ECO:0000256" key="2">
    <source>
        <dbReference type="ARBA" id="ARBA00022505"/>
    </source>
</evidence>
<keyword evidence="3" id="KW-0479">Metal-binding</keyword>
<dbReference type="Pfam" id="PF00384">
    <property type="entry name" value="Molybdopterin"/>
    <property type="match status" value="1"/>
</dbReference>
<keyword evidence="6" id="KW-0408">Iron</keyword>
<dbReference type="InterPro" id="IPR006656">
    <property type="entry name" value="Mopterin_OxRdtase"/>
</dbReference>
<dbReference type="EMBL" id="UINC01159252">
    <property type="protein sequence ID" value="SVD57240.1"/>
    <property type="molecule type" value="Genomic_DNA"/>
</dbReference>
<gene>
    <name evidence="9" type="ORF">METZ01_LOCUS410094</name>
</gene>
<dbReference type="PANTHER" id="PTHR43742:SF9">
    <property type="entry name" value="TETRATHIONATE REDUCTASE SUBUNIT A"/>
    <property type="match status" value="1"/>
</dbReference>
<keyword evidence="7" id="KW-0411">Iron-sulfur</keyword>
<dbReference type="Gene3D" id="2.20.25.90">
    <property type="entry name" value="ADC-like domains"/>
    <property type="match status" value="1"/>
</dbReference>
<dbReference type="AlphaFoldDB" id="A0A382WF81"/>
<evidence type="ECO:0000256" key="7">
    <source>
        <dbReference type="ARBA" id="ARBA00023014"/>
    </source>
</evidence>
<dbReference type="PANTHER" id="PTHR43742">
    <property type="entry name" value="TRIMETHYLAMINE-N-OXIDE REDUCTASE"/>
    <property type="match status" value="1"/>
</dbReference>
<evidence type="ECO:0000256" key="3">
    <source>
        <dbReference type="ARBA" id="ARBA00022723"/>
    </source>
</evidence>
<dbReference type="Gene3D" id="3.40.228.10">
    <property type="entry name" value="Dimethylsulfoxide Reductase, domain 2"/>
    <property type="match status" value="1"/>
</dbReference>
<dbReference type="SUPFAM" id="SSF53706">
    <property type="entry name" value="Formate dehydrogenase/DMSO reductase, domains 1-3"/>
    <property type="match status" value="1"/>
</dbReference>
<keyword evidence="5" id="KW-0560">Oxidoreductase</keyword>
<feature type="domain" description="4Fe-4S Mo/W bis-MGD-type" evidence="8">
    <location>
        <begin position="1"/>
        <end position="55"/>
    </location>
</feature>
<dbReference type="InterPro" id="IPR050612">
    <property type="entry name" value="Prok_Mopterin_Oxidored"/>
</dbReference>
<organism evidence="9">
    <name type="scientific">marine metagenome</name>
    <dbReference type="NCBI Taxonomy" id="408172"/>
    <lineage>
        <taxon>unclassified sequences</taxon>
        <taxon>metagenomes</taxon>
        <taxon>ecological metagenomes</taxon>
    </lineage>
</organism>
<evidence type="ECO:0000256" key="4">
    <source>
        <dbReference type="ARBA" id="ARBA00022729"/>
    </source>
</evidence>
<dbReference type="GO" id="GO:0046872">
    <property type="term" value="F:metal ion binding"/>
    <property type="evidence" value="ECO:0007669"/>
    <property type="project" value="UniProtKB-KW"/>
</dbReference>